<dbReference type="AlphaFoldDB" id="A0A1G7VB20"/>
<keyword evidence="2" id="KW-1185">Reference proteome</keyword>
<protein>
    <submittedName>
        <fullName evidence="1">Uncharacterized protein</fullName>
    </submittedName>
</protein>
<name>A0A1G7VB20_9FLAO</name>
<accession>A0A1G7VB20</accession>
<proteinExistence type="predicted"/>
<dbReference type="RefSeq" id="WP_093365831.1">
    <property type="nucleotide sequence ID" value="NZ_FNCW01000003.1"/>
</dbReference>
<dbReference type="Proteomes" id="UP000199296">
    <property type="component" value="Unassembled WGS sequence"/>
</dbReference>
<evidence type="ECO:0000313" key="2">
    <source>
        <dbReference type="Proteomes" id="UP000199296"/>
    </source>
</evidence>
<dbReference type="STRING" id="470826.SAMN04488027_103156"/>
<organism evidence="1 2">
    <name type="scientific">Psychroflexus sediminis</name>
    <dbReference type="NCBI Taxonomy" id="470826"/>
    <lineage>
        <taxon>Bacteria</taxon>
        <taxon>Pseudomonadati</taxon>
        <taxon>Bacteroidota</taxon>
        <taxon>Flavobacteriia</taxon>
        <taxon>Flavobacteriales</taxon>
        <taxon>Flavobacteriaceae</taxon>
        <taxon>Psychroflexus</taxon>
    </lineage>
</organism>
<dbReference type="EMBL" id="FNCW01000003">
    <property type="protein sequence ID" value="SDG56150.1"/>
    <property type="molecule type" value="Genomic_DNA"/>
</dbReference>
<sequence length="104" mass="12027">MNYRDINFPDSFEFRSDSNHIPLEFYNEAFPISKKVDLFLGYFNSGAFRVLSESFAEFIYNGGSMRMITNHCYTKLDYDNLIAEPELDDYGDIVEPVSCLGLKP</sequence>
<dbReference type="OrthoDB" id="9804145at2"/>
<reference evidence="1 2" key="1">
    <citation type="submission" date="2016-10" db="EMBL/GenBank/DDBJ databases">
        <authorList>
            <person name="de Groot N.N."/>
        </authorList>
    </citation>
    <scope>NUCLEOTIDE SEQUENCE [LARGE SCALE GENOMIC DNA]</scope>
    <source>
        <strain evidence="1 2">DSM 19803</strain>
    </source>
</reference>
<evidence type="ECO:0000313" key="1">
    <source>
        <dbReference type="EMBL" id="SDG56150.1"/>
    </source>
</evidence>
<gene>
    <name evidence="1" type="ORF">SAMN04488027_103156</name>
</gene>